<sequence length="208" mass="23318">MDDTDDGPLHNDNVEAEVKRRSRLSWPYSEAELEGCILKFRKHFLPTTSSRCRSASPKRRRTDTDDSRWVPGRGQGQRAAIGIQKNEFVLRATCVELSTSWRSSDTSSCHGPDPTDSHSMRMRATGDFIQVEQPQEEDPEEFTESKLSPEDYIKCYGFSMAKDWESVKKRCPHSPSNSTDATVSGEESPMEANESGGGAAVPVFYPFT</sequence>
<evidence type="ECO:0000313" key="3">
    <source>
        <dbReference type="Proteomes" id="UP000591131"/>
    </source>
</evidence>
<feature type="region of interest" description="Disordered" evidence="1">
    <location>
        <begin position="49"/>
        <end position="76"/>
    </location>
</feature>
<organism evidence="2 3">
    <name type="scientific">Perkinsus chesapeaki</name>
    <name type="common">Clam parasite</name>
    <name type="synonym">Perkinsus andrewsi</name>
    <dbReference type="NCBI Taxonomy" id="330153"/>
    <lineage>
        <taxon>Eukaryota</taxon>
        <taxon>Sar</taxon>
        <taxon>Alveolata</taxon>
        <taxon>Perkinsozoa</taxon>
        <taxon>Perkinsea</taxon>
        <taxon>Perkinsida</taxon>
        <taxon>Perkinsidae</taxon>
        <taxon>Perkinsus</taxon>
    </lineage>
</organism>
<gene>
    <name evidence="2" type="ORF">FOL47_009344</name>
</gene>
<evidence type="ECO:0000256" key="1">
    <source>
        <dbReference type="SAM" id="MobiDB-lite"/>
    </source>
</evidence>
<reference evidence="2 3" key="1">
    <citation type="submission" date="2020-04" db="EMBL/GenBank/DDBJ databases">
        <title>Perkinsus chesapeaki whole genome sequence.</title>
        <authorList>
            <person name="Bogema D.R."/>
        </authorList>
    </citation>
    <scope>NUCLEOTIDE SEQUENCE [LARGE SCALE GENOMIC DNA]</scope>
    <source>
        <strain evidence="2">ATCC PRA-425</strain>
    </source>
</reference>
<accession>A0A7J6L8V7</accession>
<dbReference type="AlphaFoldDB" id="A0A7J6L8V7"/>
<name>A0A7J6L8V7_PERCH</name>
<keyword evidence="3" id="KW-1185">Reference proteome</keyword>
<feature type="compositionally biased region" description="Basic and acidic residues" evidence="1">
    <location>
        <begin position="7"/>
        <end position="19"/>
    </location>
</feature>
<evidence type="ECO:0000313" key="2">
    <source>
        <dbReference type="EMBL" id="KAF4655647.1"/>
    </source>
</evidence>
<proteinExistence type="predicted"/>
<feature type="region of interest" description="Disordered" evidence="1">
    <location>
        <begin position="167"/>
        <end position="208"/>
    </location>
</feature>
<protein>
    <submittedName>
        <fullName evidence="2">Uncharacterized protein</fullName>
    </submittedName>
</protein>
<dbReference type="Proteomes" id="UP000591131">
    <property type="component" value="Unassembled WGS sequence"/>
</dbReference>
<comment type="caution">
    <text evidence="2">The sequence shown here is derived from an EMBL/GenBank/DDBJ whole genome shotgun (WGS) entry which is preliminary data.</text>
</comment>
<dbReference type="EMBL" id="JAAPAO010000645">
    <property type="protein sequence ID" value="KAF4655647.1"/>
    <property type="molecule type" value="Genomic_DNA"/>
</dbReference>
<feature type="region of interest" description="Disordered" evidence="1">
    <location>
        <begin position="1"/>
        <end position="22"/>
    </location>
</feature>